<dbReference type="Proteomes" id="UP001165079">
    <property type="component" value="Unassembled WGS sequence"/>
</dbReference>
<keyword evidence="3" id="KW-1185">Reference proteome</keyword>
<sequence length="185" mass="20149">MTDKENLLGMELGQLWLCAHVLIPEAARQYVTMANKATATQAHESAFNDTLYNGTYSANGALFRAWTELRDEFQDVMTLSAENLYEVCDVLDKVRESFGHVDGMNAQNVKAAADATIDGYTQVPEQPGQDLDGDGKTGEHGGDFRDRTVVDPGSRPHADDSVRDPLKGNPNYDTGGKNYYGTPGG</sequence>
<dbReference type="RefSeq" id="WP_285663710.1">
    <property type="nucleotide sequence ID" value="NZ_BSTX01000002.1"/>
</dbReference>
<comment type="caution">
    <text evidence="2">The sequence shown here is derived from an EMBL/GenBank/DDBJ whole genome shotgun (WGS) entry which is preliminary data.</text>
</comment>
<feature type="compositionally biased region" description="Basic and acidic residues" evidence="1">
    <location>
        <begin position="133"/>
        <end position="166"/>
    </location>
</feature>
<evidence type="ECO:0000313" key="2">
    <source>
        <dbReference type="EMBL" id="GLZ78558.1"/>
    </source>
</evidence>
<protein>
    <submittedName>
        <fullName evidence="2">Uncharacterized protein</fullName>
    </submittedName>
</protein>
<accession>A0A9W6SLQ8</accession>
<evidence type="ECO:0000256" key="1">
    <source>
        <dbReference type="SAM" id="MobiDB-lite"/>
    </source>
</evidence>
<dbReference type="EMBL" id="BSTX01000002">
    <property type="protein sequence ID" value="GLZ78558.1"/>
    <property type="molecule type" value="Genomic_DNA"/>
</dbReference>
<gene>
    <name evidence="2" type="ORF">Afil01_33650</name>
</gene>
<feature type="region of interest" description="Disordered" evidence="1">
    <location>
        <begin position="121"/>
        <end position="185"/>
    </location>
</feature>
<organism evidence="2 3">
    <name type="scientific">Actinorhabdospora filicis</name>
    <dbReference type="NCBI Taxonomy" id="1785913"/>
    <lineage>
        <taxon>Bacteria</taxon>
        <taxon>Bacillati</taxon>
        <taxon>Actinomycetota</taxon>
        <taxon>Actinomycetes</taxon>
        <taxon>Micromonosporales</taxon>
        <taxon>Micromonosporaceae</taxon>
        <taxon>Actinorhabdospora</taxon>
    </lineage>
</organism>
<dbReference type="AlphaFoldDB" id="A0A9W6SLQ8"/>
<name>A0A9W6SLQ8_9ACTN</name>
<evidence type="ECO:0000313" key="3">
    <source>
        <dbReference type="Proteomes" id="UP001165079"/>
    </source>
</evidence>
<reference evidence="2" key="1">
    <citation type="submission" date="2023-03" db="EMBL/GenBank/DDBJ databases">
        <title>Actinorhabdospora filicis NBRC 111898.</title>
        <authorList>
            <person name="Ichikawa N."/>
            <person name="Sato H."/>
            <person name="Tonouchi N."/>
        </authorList>
    </citation>
    <scope>NUCLEOTIDE SEQUENCE</scope>
    <source>
        <strain evidence="2">NBRC 111898</strain>
    </source>
</reference>
<proteinExistence type="predicted"/>